<protein>
    <recommendedName>
        <fullName evidence="5">DUF2680 domain-containing protein</fullName>
    </recommendedName>
</protein>
<accession>A0ABY7M328</accession>
<feature type="chain" id="PRO_5046369183" description="DUF2680 domain-containing protein" evidence="2">
    <location>
        <begin position="33"/>
        <end position="275"/>
    </location>
</feature>
<evidence type="ECO:0008006" key="5">
    <source>
        <dbReference type="Google" id="ProtNLM"/>
    </source>
</evidence>
<feature type="compositionally biased region" description="Gly residues" evidence="1">
    <location>
        <begin position="248"/>
        <end position="260"/>
    </location>
</feature>
<reference evidence="3 4" key="1">
    <citation type="journal article" date="2023" name="ISME J.">
        <title>Thermophilic Dehalococcoidia with unusual traits shed light on an unexpected past.</title>
        <authorList>
            <person name="Palmer M."/>
            <person name="Covington J.K."/>
            <person name="Zhou E.M."/>
            <person name="Thomas S.C."/>
            <person name="Habib N."/>
            <person name="Seymour C.O."/>
            <person name="Lai D."/>
            <person name="Johnston J."/>
            <person name="Hashimi A."/>
            <person name="Jiao J.Y."/>
            <person name="Muok A.R."/>
            <person name="Liu L."/>
            <person name="Xian W.D."/>
            <person name="Zhi X.Y."/>
            <person name="Li M.M."/>
            <person name="Silva L.P."/>
            <person name="Bowen B.P."/>
            <person name="Louie K."/>
            <person name="Briegel A."/>
            <person name="Pett-Ridge J."/>
            <person name="Weber P.K."/>
            <person name="Tocheva E.I."/>
            <person name="Woyke T."/>
            <person name="Northen T.R."/>
            <person name="Mayali X."/>
            <person name="Li W.J."/>
            <person name="Hedlund B.P."/>
        </authorList>
    </citation>
    <scope>NUCLEOTIDE SEQUENCE [LARGE SCALE GENOMIC DNA]</scope>
    <source>
        <strain evidence="3 4">YIM 72310</strain>
    </source>
</reference>
<evidence type="ECO:0000256" key="1">
    <source>
        <dbReference type="SAM" id="MobiDB-lite"/>
    </source>
</evidence>
<evidence type="ECO:0000256" key="2">
    <source>
        <dbReference type="SAM" id="SignalP"/>
    </source>
</evidence>
<sequence>MKFSIRDSRLVSVGVASVIAVSVIGFGSAAFAQDSGTTPTPSAQTDGTAPKDCDGHGHGIGIRGLLKNTGLTAQEIADGKAAGLTWGQILDQYGDVTAAQAKQQALDTLKSKLDQAVANGTLTQEQADQRLADAGAKIDEFLNSKPGDHAEGKGLGRGFKGFGSLETVAGVLGIDEATLRQRLAAGETLAQIAGDKTQAVIDALTAEVNAKIDEAVANGKLTADEAAAKKAEAAQRITTWVNEGGPLKGLGKGFGRGPKGAGAPMTPSSTLTPAQ</sequence>
<dbReference type="EMBL" id="CP115149">
    <property type="protein sequence ID" value="WBL35046.1"/>
    <property type="molecule type" value="Genomic_DNA"/>
</dbReference>
<evidence type="ECO:0000313" key="3">
    <source>
        <dbReference type="EMBL" id="WBL35046.1"/>
    </source>
</evidence>
<dbReference type="RefSeq" id="WP_270055574.1">
    <property type="nucleotide sequence ID" value="NZ_CP115149.1"/>
</dbReference>
<gene>
    <name evidence="3" type="ORF">O0235_09635</name>
</gene>
<keyword evidence="4" id="KW-1185">Reference proteome</keyword>
<feature type="region of interest" description="Disordered" evidence="1">
    <location>
        <begin position="248"/>
        <end position="275"/>
    </location>
</feature>
<name>A0ABY7M328_9CHLR</name>
<keyword evidence="2" id="KW-0732">Signal</keyword>
<dbReference type="Proteomes" id="UP001212803">
    <property type="component" value="Chromosome"/>
</dbReference>
<feature type="compositionally biased region" description="Polar residues" evidence="1">
    <location>
        <begin position="266"/>
        <end position="275"/>
    </location>
</feature>
<organism evidence="3 4">
    <name type="scientific">Tepidiforma flava</name>
    <dbReference type="NCBI Taxonomy" id="3004094"/>
    <lineage>
        <taxon>Bacteria</taxon>
        <taxon>Bacillati</taxon>
        <taxon>Chloroflexota</taxon>
        <taxon>Tepidiformia</taxon>
        <taxon>Tepidiformales</taxon>
        <taxon>Tepidiformaceae</taxon>
        <taxon>Tepidiforma</taxon>
    </lineage>
</organism>
<feature type="compositionally biased region" description="Polar residues" evidence="1">
    <location>
        <begin position="34"/>
        <end position="47"/>
    </location>
</feature>
<feature type="region of interest" description="Disordered" evidence="1">
    <location>
        <begin position="34"/>
        <end position="54"/>
    </location>
</feature>
<proteinExistence type="predicted"/>
<feature type="signal peptide" evidence="2">
    <location>
        <begin position="1"/>
        <end position="32"/>
    </location>
</feature>
<evidence type="ECO:0000313" key="4">
    <source>
        <dbReference type="Proteomes" id="UP001212803"/>
    </source>
</evidence>